<keyword evidence="1" id="KW-1133">Transmembrane helix</keyword>
<name>F9U6A2_9GAMM</name>
<dbReference type="InterPro" id="IPR013216">
    <property type="entry name" value="Methyltransf_11"/>
</dbReference>
<evidence type="ECO:0000259" key="2">
    <source>
        <dbReference type="Pfam" id="PF08241"/>
    </source>
</evidence>
<dbReference type="EMBL" id="AFWV01000001">
    <property type="protein sequence ID" value="EGV20675.1"/>
    <property type="molecule type" value="Genomic_DNA"/>
</dbReference>
<protein>
    <submittedName>
        <fullName evidence="3">Methyltransferase type 11</fullName>
    </submittedName>
</protein>
<dbReference type="STRING" id="768671.ThimaDRAFT_0453"/>
<dbReference type="AlphaFoldDB" id="F9U6A2"/>
<dbReference type="GO" id="GO:0008757">
    <property type="term" value="F:S-adenosylmethionine-dependent methyltransferase activity"/>
    <property type="evidence" value="ECO:0007669"/>
    <property type="project" value="InterPro"/>
</dbReference>
<dbReference type="Gene3D" id="3.40.50.150">
    <property type="entry name" value="Vaccinia Virus protein VP39"/>
    <property type="match status" value="1"/>
</dbReference>
<feature type="domain" description="Methyltransferase type 11" evidence="2">
    <location>
        <begin position="76"/>
        <end position="151"/>
    </location>
</feature>
<reference evidence="3 4" key="1">
    <citation type="submission" date="2011-06" db="EMBL/GenBank/DDBJ databases">
        <title>The draft genome of Thiocapsa marina 5811.</title>
        <authorList>
            <consortium name="US DOE Joint Genome Institute (JGI-PGF)"/>
            <person name="Lucas S."/>
            <person name="Han J."/>
            <person name="Cheng J.-F."/>
            <person name="Goodwin L."/>
            <person name="Pitluck S."/>
            <person name="Peters L."/>
            <person name="Land M.L."/>
            <person name="Hauser L."/>
            <person name="Vogl K."/>
            <person name="Liu Z."/>
            <person name="Imhoff J."/>
            <person name="Thiel V."/>
            <person name="Frigaard N.-U."/>
            <person name="Bryant D."/>
            <person name="Woyke T.J."/>
        </authorList>
    </citation>
    <scope>NUCLEOTIDE SEQUENCE [LARGE SCALE GENOMIC DNA]</scope>
    <source>
        <strain evidence="3 4">5811</strain>
    </source>
</reference>
<proteinExistence type="predicted"/>
<dbReference type="CDD" id="cd02440">
    <property type="entry name" value="AdoMet_MTases"/>
    <property type="match status" value="1"/>
</dbReference>
<keyword evidence="4" id="KW-1185">Reference proteome</keyword>
<sequence>MNEAIETNGVRRSVRVLQTWFPEVGAGGFTALDGSIEFYGRVQALLRPEMHVLDFGAGRGAALLDDPVAFRRDLRRFKGRVARVVACDVDEAVLSNPGADERLVIPLDAGLPFADNAFDLIVSDFVFEHVTNPALVSAELRRILKPGGWLCARTPNKYCPVSLVTRLIHNSGHTKILRWAQPNRREIDVFPTAFKLNSKRDLDAWFPVETFTHFTYRYEPEPGYFFNNRHVLALMLVVAWLLPPVMKTNLFIFLRKRS</sequence>
<dbReference type="SUPFAM" id="SSF53335">
    <property type="entry name" value="S-adenosyl-L-methionine-dependent methyltransferases"/>
    <property type="match status" value="1"/>
</dbReference>
<dbReference type="RefSeq" id="WP_007191331.1">
    <property type="nucleotide sequence ID" value="NZ_AFWV01000001.1"/>
</dbReference>
<dbReference type="PANTHER" id="PTHR43591">
    <property type="entry name" value="METHYLTRANSFERASE"/>
    <property type="match status" value="1"/>
</dbReference>
<dbReference type="Pfam" id="PF08241">
    <property type="entry name" value="Methyltransf_11"/>
    <property type="match status" value="1"/>
</dbReference>
<keyword evidence="3" id="KW-0808">Transferase</keyword>
<evidence type="ECO:0000313" key="3">
    <source>
        <dbReference type="EMBL" id="EGV20675.1"/>
    </source>
</evidence>
<organism evidence="3 4">
    <name type="scientific">Thiocapsa marina 5811</name>
    <dbReference type="NCBI Taxonomy" id="768671"/>
    <lineage>
        <taxon>Bacteria</taxon>
        <taxon>Pseudomonadati</taxon>
        <taxon>Pseudomonadota</taxon>
        <taxon>Gammaproteobacteria</taxon>
        <taxon>Chromatiales</taxon>
        <taxon>Chromatiaceae</taxon>
        <taxon>Thiocapsa</taxon>
    </lineage>
</organism>
<keyword evidence="1" id="KW-0472">Membrane</keyword>
<keyword evidence="3" id="KW-0489">Methyltransferase</keyword>
<evidence type="ECO:0000313" key="4">
    <source>
        <dbReference type="Proteomes" id="UP000005459"/>
    </source>
</evidence>
<dbReference type="GO" id="GO:0032259">
    <property type="term" value="P:methylation"/>
    <property type="evidence" value="ECO:0007669"/>
    <property type="project" value="UniProtKB-KW"/>
</dbReference>
<gene>
    <name evidence="3" type="ORF">ThimaDRAFT_0453</name>
</gene>
<dbReference type="InterPro" id="IPR029063">
    <property type="entry name" value="SAM-dependent_MTases_sf"/>
</dbReference>
<keyword evidence="1" id="KW-0812">Transmembrane</keyword>
<dbReference type="eggNOG" id="COG2226">
    <property type="taxonomic scope" value="Bacteria"/>
</dbReference>
<dbReference type="Proteomes" id="UP000005459">
    <property type="component" value="Unassembled WGS sequence"/>
</dbReference>
<feature type="transmembrane region" description="Helical" evidence="1">
    <location>
        <begin position="231"/>
        <end position="254"/>
    </location>
</feature>
<evidence type="ECO:0000256" key="1">
    <source>
        <dbReference type="SAM" id="Phobius"/>
    </source>
</evidence>
<accession>F9U6A2</accession>